<proteinExistence type="inferred from homology"/>
<dbReference type="InterPro" id="IPR011013">
    <property type="entry name" value="Gal_mutarotase_sf_dom"/>
</dbReference>
<dbReference type="Gene3D" id="2.60.40.2220">
    <property type="match status" value="1"/>
</dbReference>
<feature type="domain" description="Glycoside hydrolase family 38 central" evidence="5">
    <location>
        <begin position="296"/>
        <end position="368"/>
    </location>
</feature>
<evidence type="ECO:0000256" key="3">
    <source>
        <dbReference type="ARBA" id="ARBA00022801"/>
    </source>
</evidence>
<dbReference type="SMART" id="SM00872">
    <property type="entry name" value="Alpha-mann_mid"/>
    <property type="match status" value="1"/>
</dbReference>
<dbReference type="PANTHER" id="PTHR46017:SF2">
    <property type="entry name" value="MANNOSYLGLYCERATE HYDROLASE"/>
    <property type="match status" value="1"/>
</dbReference>
<dbReference type="Gene3D" id="2.60.40.2210">
    <property type="match status" value="1"/>
</dbReference>
<dbReference type="Gene3D" id="3.20.110.10">
    <property type="entry name" value="Glycoside hydrolase 38, N terminal domain"/>
    <property type="match status" value="1"/>
</dbReference>
<dbReference type="EMBL" id="JBHTOF010000095">
    <property type="protein sequence ID" value="MFD1466094.1"/>
    <property type="molecule type" value="Genomic_DNA"/>
</dbReference>
<gene>
    <name evidence="6" type="ORF">ACFQ4L_08460</name>
</gene>
<keyword evidence="2" id="KW-0479">Metal-binding</keyword>
<evidence type="ECO:0000256" key="2">
    <source>
        <dbReference type="ARBA" id="ARBA00022723"/>
    </source>
</evidence>
<evidence type="ECO:0000256" key="1">
    <source>
        <dbReference type="ARBA" id="ARBA00009792"/>
    </source>
</evidence>
<dbReference type="Pfam" id="PF07748">
    <property type="entry name" value="Glyco_hydro_38C"/>
    <property type="match status" value="1"/>
</dbReference>
<evidence type="ECO:0000256" key="4">
    <source>
        <dbReference type="ARBA" id="ARBA00023295"/>
    </source>
</evidence>
<dbReference type="CDD" id="cd10814">
    <property type="entry name" value="GH38N_AMII_SpGH38_like"/>
    <property type="match status" value="1"/>
</dbReference>
<dbReference type="InterPro" id="IPR011330">
    <property type="entry name" value="Glyco_hydro/deAcase_b/a-brl"/>
</dbReference>
<dbReference type="Gene3D" id="1.20.1270.50">
    <property type="entry name" value="Glycoside hydrolase family 38, central domain"/>
    <property type="match status" value="1"/>
</dbReference>
<accession>A0ABW4DPV0</accession>
<reference evidence="7" key="1">
    <citation type="journal article" date="2019" name="Int. J. Syst. Evol. Microbiol.">
        <title>The Global Catalogue of Microorganisms (GCM) 10K type strain sequencing project: providing services to taxonomists for standard genome sequencing and annotation.</title>
        <authorList>
            <consortium name="The Broad Institute Genomics Platform"/>
            <consortium name="The Broad Institute Genome Sequencing Center for Infectious Disease"/>
            <person name="Wu L."/>
            <person name="Ma J."/>
        </authorList>
    </citation>
    <scope>NUCLEOTIDE SEQUENCE [LARGE SCALE GENOMIC DNA]</scope>
    <source>
        <strain evidence="7">CCM 8951</strain>
    </source>
</reference>
<dbReference type="RefSeq" id="WP_379894999.1">
    <property type="nucleotide sequence ID" value="NZ_JBHTOF010000095.1"/>
</dbReference>
<protein>
    <submittedName>
        <fullName evidence="6">Alpha-mannosidase</fullName>
    </submittedName>
</protein>
<keyword evidence="3" id="KW-0378">Hydrolase</keyword>
<dbReference type="Pfam" id="PF09261">
    <property type="entry name" value="Alpha-mann_mid"/>
    <property type="match status" value="1"/>
</dbReference>
<keyword evidence="7" id="KW-1185">Reference proteome</keyword>
<dbReference type="Pfam" id="PF18438">
    <property type="entry name" value="Glyco_hydro_38"/>
    <property type="match status" value="1"/>
</dbReference>
<name>A0ABW4DPV0_9LACO</name>
<dbReference type="Proteomes" id="UP001597244">
    <property type="component" value="Unassembled WGS sequence"/>
</dbReference>
<organism evidence="6 7">
    <name type="scientific">Lapidilactobacillus mulanensis</name>
    <dbReference type="NCBI Taxonomy" id="2485999"/>
    <lineage>
        <taxon>Bacteria</taxon>
        <taxon>Bacillati</taxon>
        <taxon>Bacillota</taxon>
        <taxon>Bacilli</taxon>
        <taxon>Lactobacillales</taxon>
        <taxon>Lactobacillaceae</taxon>
        <taxon>Lapidilactobacillus</taxon>
    </lineage>
</organism>
<dbReference type="InterPro" id="IPR037094">
    <property type="entry name" value="Glyco_hydro_38_cen_sf"/>
</dbReference>
<dbReference type="InterPro" id="IPR041509">
    <property type="entry name" value="GH38_beta-1"/>
</dbReference>
<dbReference type="PANTHER" id="PTHR46017">
    <property type="entry name" value="ALPHA-MANNOSIDASE 2C1"/>
    <property type="match status" value="1"/>
</dbReference>
<dbReference type="SUPFAM" id="SSF88688">
    <property type="entry name" value="Families 57/38 glycoside transferase middle domain"/>
    <property type="match status" value="1"/>
</dbReference>
<dbReference type="Gene3D" id="2.70.98.30">
    <property type="entry name" value="Golgi alpha-mannosidase II, domain 4"/>
    <property type="match status" value="1"/>
</dbReference>
<dbReference type="InterPro" id="IPR027291">
    <property type="entry name" value="Glyco_hydro_38_N_sf"/>
</dbReference>
<dbReference type="InterPro" id="IPR000602">
    <property type="entry name" value="Glyco_hydro_38_N"/>
</dbReference>
<sequence>MKLKKVYVISHSHWDREWYLPFEKHRLRLVKLLDDVLDLIDKDPEFNSFQLDGQAIIIDDYLAIRPENEARIRTAIANGKMRVGPFYVLQDDFLISPEAHVKDFQIGRATAEKYGQMMGIGYFPDTFGNMGQTPQMLRLAGLDAVAFGRGVKPTGLNNQIAEGAFESAYSEMNWRGPDNSQVLGILFANWYSNGNEIPVDREAAKKYWTEKLADVEKYASTDNLLMMNGVDHQPVQKDISQALAVARELFPDYEFIHSNFDDYLAAVKADLPEDLSEINGELTSQETDGWYTLTNTASSRIYLKQKNAEVQRQLIDEATQLAAVALPKADYPRDQLTYAWKLLLQNDIHDSITGCSIDPVHREMMSRFEKVSAVAESIRDEAMSALASQIKTAVFPEDTQPFIVVNPSGVAKSGVITVEVELERALFKDGRPDAQYAKMALAAQENRYYRIIDANGQSVEGRVVNYTTRFGADLPTDRFRVPYIALYAQVEVDVKDFAAFSWQTFALQPSEQPRLYSDQLTTSLITEGHILENKFIKVDVSQQDGSLTILDHRTNHVYERQAIFEDSGDMGNEYIYKETADKLRIYSTDQAPVIRVKEDSANRGTLEVISTLRIPKTADAQLAYETQAVIDITHRQATRGSEMIDLQLHTLITLEADQPLLKFNVSYDNQAKDHRLRVLFPTKFATTTNQAESVFEVVQRPNLPEPQWQNETNPQRQQSFVNLHDDFGGITVANDGLNEYEILPENKTIALTLLRSVGELGDWGYFATPEAQCQGRQHASFALRLHDETAADRLKSYQEARAFAMPFLSQTVARHDGARNSAGTWLTVKDPAHAFAVTGVERDQVGELVVRGYNLDQTSHELTVQAAGKTGELVDFLSHQVATSSNDPLQPAEIRNYRFKAETLI</sequence>
<comment type="caution">
    <text evidence="6">The sequence shown here is derived from an EMBL/GenBank/DDBJ whole genome shotgun (WGS) entry which is preliminary data.</text>
</comment>
<dbReference type="InterPro" id="IPR015341">
    <property type="entry name" value="Glyco_hydro_38_cen"/>
</dbReference>
<comment type="similarity">
    <text evidence="1">Belongs to the glycosyl hydrolase 38 family.</text>
</comment>
<keyword evidence="4" id="KW-0326">Glycosidase</keyword>
<dbReference type="SUPFAM" id="SSF88713">
    <property type="entry name" value="Glycoside hydrolase/deacetylase"/>
    <property type="match status" value="1"/>
</dbReference>
<evidence type="ECO:0000313" key="7">
    <source>
        <dbReference type="Proteomes" id="UP001597244"/>
    </source>
</evidence>
<dbReference type="SUPFAM" id="SSF74650">
    <property type="entry name" value="Galactose mutarotase-like"/>
    <property type="match status" value="1"/>
</dbReference>
<evidence type="ECO:0000313" key="6">
    <source>
        <dbReference type="EMBL" id="MFD1466094.1"/>
    </source>
</evidence>
<dbReference type="Pfam" id="PF01074">
    <property type="entry name" value="Glyco_hydro_38N"/>
    <property type="match status" value="1"/>
</dbReference>
<dbReference type="InterPro" id="IPR028995">
    <property type="entry name" value="Glyco_hydro_57/38_cen_sf"/>
</dbReference>
<dbReference type="InterPro" id="IPR011682">
    <property type="entry name" value="Glyco_hydro_38_C"/>
</dbReference>
<evidence type="ECO:0000259" key="5">
    <source>
        <dbReference type="SMART" id="SM00872"/>
    </source>
</evidence>